<dbReference type="AlphaFoldDB" id="A0ABD1EGD7"/>
<sequence>MSRQDLEQDSITAEIVEEEMVSGGLTPTDRMMERLFSLVIAQNRKRDEVMEKLIRESRNSSEYRGNAYHIMPDLTSNIGKFDGNQGGEIWLKKLQSMEVLHHWPDSFTLETARTNLVGGAAQRTFVREEDLPTKWRKMADKVQGLYDRQMYSVMLAKNHYDGDELLHNLLEYEQIEKARLEKLWPGKESNPRSQTLPGPNKRDAQGENVRSRSHAQAGERLPERDNDNVRAYCKAEIDPPKTRSCYKCGKEGHYAKDCPTSQNLTTKGQQLILQLGGMEATSKYFKEVKLSDPVQATIDPGSAVCAIKESLANRLSLPRKTCEENLYGFGSDKPLLSIAKVRVLLQVDEVLESVEMLVVPEDA</sequence>
<dbReference type="PANTHER" id="PTHR46888">
    <property type="entry name" value="ZINC KNUCKLE DOMAINCONTAINING PROTEIN-RELATED"/>
    <property type="match status" value="1"/>
</dbReference>
<dbReference type="Gene3D" id="4.10.60.10">
    <property type="entry name" value="Zinc finger, CCHC-type"/>
    <property type="match status" value="1"/>
</dbReference>
<feature type="domain" description="CCHC-type" evidence="3">
    <location>
        <begin position="245"/>
        <end position="259"/>
    </location>
</feature>
<proteinExistence type="predicted"/>
<evidence type="ECO:0000256" key="1">
    <source>
        <dbReference type="PROSITE-ProRule" id="PRU00047"/>
    </source>
</evidence>
<organism evidence="4 5">
    <name type="scientific">Hypothenemus hampei</name>
    <name type="common">Coffee berry borer</name>
    <dbReference type="NCBI Taxonomy" id="57062"/>
    <lineage>
        <taxon>Eukaryota</taxon>
        <taxon>Metazoa</taxon>
        <taxon>Ecdysozoa</taxon>
        <taxon>Arthropoda</taxon>
        <taxon>Hexapoda</taxon>
        <taxon>Insecta</taxon>
        <taxon>Pterygota</taxon>
        <taxon>Neoptera</taxon>
        <taxon>Endopterygota</taxon>
        <taxon>Coleoptera</taxon>
        <taxon>Polyphaga</taxon>
        <taxon>Cucujiformia</taxon>
        <taxon>Curculionidae</taxon>
        <taxon>Scolytinae</taxon>
        <taxon>Hypothenemus</taxon>
    </lineage>
</organism>
<keyword evidence="1" id="KW-0863">Zinc-finger</keyword>
<dbReference type="InterPro" id="IPR036875">
    <property type="entry name" value="Znf_CCHC_sf"/>
</dbReference>
<name>A0ABD1EGD7_HYPHA</name>
<reference evidence="4 5" key="1">
    <citation type="submission" date="2024-05" db="EMBL/GenBank/DDBJ databases">
        <title>Genetic variation in Jamaican populations of the coffee berry borer (Hypothenemus hampei).</title>
        <authorList>
            <person name="Errbii M."/>
            <person name="Myrie A."/>
        </authorList>
    </citation>
    <scope>NUCLEOTIDE SEQUENCE [LARGE SCALE GENOMIC DNA]</scope>
    <source>
        <strain evidence="4">JA-Hopewell-2020-01-JO</strain>
        <tissue evidence="4">Whole body</tissue>
    </source>
</reference>
<dbReference type="Proteomes" id="UP001566132">
    <property type="component" value="Unassembled WGS sequence"/>
</dbReference>
<protein>
    <recommendedName>
        <fullName evidence="3">CCHC-type domain-containing protein</fullName>
    </recommendedName>
</protein>
<keyword evidence="5" id="KW-1185">Reference proteome</keyword>
<dbReference type="Pfam" id="PF00098">
    <property type="entry name" value="zf-CCHC"/>
    <property type="match status" value="1"/>
</dbReference>
<dbReference type="PROSITE" id="PS50158">
    <property type="entry name" value="ZF_CCHC"/>
    <property type="match status" value="1"/>
</dbReference>
<dbReference type="EMBL" id="JBDJPC010000007">
    <property type="protein sequence ID" value="KAL1493749.1"/>
    <property type="molecule type" value="Genomic_DNA"/>
</dbReference>
<keyword evidence="1" id="KW-0862">Zinc</keyword>
<keyword evidence="1" id="KW-0479">Metal-binding</keyword>
<evidence type="ECO:0000259" key="3">
    <source>
        <dbReference type="PROSITE" id="PS50158"/>
    </source>
</evidence>
<dbReference type="PANTHER" id="PTHR46888:SF1">
    <property type="entry name" value="RIBONUCLEASE H"/>
    <property type="match status" value="1"/>
</dbReference>
<dbReference type="InterPro" id="IPR001878">
    <property type="entry name" value="Znf_CCHC"/>
</dbReference>
<accession>A0ABD1EGD7</accession>
<dbReference type="SMART" id="SM00343">
    <property type="entry name" value="ZnF_C2HC"/>
    <property type="match status" value="1"/>
</dbReference>
<dbReference type="SUPFAM" id="SSF57756">
    <property type="entry name" value="Retrovirus zinc finger-like domains"/>
    <property type="match status" value="1"/>
</dbReference>
<feature type="region of interest" description="Disordered" evidence="2">
    <location>
        <begin position="183"/>
        <end position="225"/>
    </location>
</feature>
<comment type="caution">
    <text evidence="4">The sequence shown here is derived from an EMBL/GenBank/DDBJ whole genome shotgun (WGS) entry which is preliminary data.</text>
</comment>
<gene>
    <name evidence="4" type="ORF">ABEB36_009443</name>
</gene>
<evidence type="ECO:0000313" key="4">
    <source>
        <dbReference type="EMBL" id="KAL1493749.1"/>
    </source>
</evidence>
<dbReference type="GO" id="GO:0008270">
    <property type="term" value="F:zinc ion binding"/>
    <property type="evidence" value="ECO:0007669"/>
    <property type="project" value="UniProtKB-KW"/>
</dbReference>
<evidence type="ECO:0000313" key="5">
    <source>
        <dbReference type="Proteomes" id="UP001566132"/>
    </source>
</evidence>
<evidence type="ECO:0000256" key="2">
    <source>
        <dbReference type="SAM" id="MobiDB-lite"/>
    </source>
</evidence>